<protein>
    <submittedName>
        <fullName evidence="2">Geranylgeranyl reductase family protein</fullName>
    </submittedName>
</protein>
<gene>
    <name evidence="2" type="ORF">DYY88_17045</name>
</gene>
<dbReference type="AlphaFoldDB" id="A0A4Q7E4X1"/>
<dbReference type="GO" id="GO:0071949">
    <property type="term" value="F:FAD binding"/>
    <property type="evidence" value="ECO:0007669"/>
    <property type="project" value="InterPro"/>
</dbReference>
<dbReference type="PANTHER" id="PTHR42685:SF22">
    <property type="entry name" value="CONDITIONED MEDIUM FACTOR RECEPTOR 1"/>
    <property type="match status" value="1"/>
</dbReference>
<accession>A0A4Q7E4X1</accession>
<dbReference type="Pfam" id="PF01494">
    <property type="entry name" value="FAD_binding_3"/>
    <property type="match status" value="1"/>
</dbReference>
<dbReference type="Gene3D" id="3.50.50.60">
    <property type="entry name" value="FAD/NAD(P)-binding domain"/>
    <property type="match status" value="1"/>
</dbReference>
<dbReference type="OrthoDB" id="9806565at2"/>
<sequence>MPSIRSLRPAVSAFSTSDELPHSLPGRGAHFGNVGYVGKGGVDTVTQYDCVIVGAGPAGSSTAYHLARQGATVLLLEQAALPRPKPCTGALSPRVAEWFDFDFAPALANTVRQVRYTWKLGDEIISELETQEPIWIVRRDTFDQFLAEQAIAQGATLHDQTPVAGVEQVDGRWHIHTSRGTYQARYLVAADGATGPMSGWLGLESAKPRAAAVLELPTPLPPDKAALNFEFGLLKSGCLWCFPRDRDTVMGGVTLLGKQTPNFEQTFATYAQDFDLTGGDCQVHPVRLWDGHRKLHTQQALVVGEAAAIVDPLSAEGIRHGMYSGMKAAEAIAAALAGEPDALAGYTAAMHEWGDNMQWAQRIASVFFRVPGLGYRVGIKRPTMTKRMGQLLAGEIQYSDIANRIIKRLTTGFIPGRS</sequence>
<dbReference type="SUPFAM" id="SSF51905">
    <property type="entry name" value="FAD/NAD(P)-binding domain"/>
    <property type="match status" value="1"/>
</dbReference>
<proteinExistence type="predicted"/>
<dbReference type="PRINTS" id="PR00420">
    <property type="entry name" value="RNGMNOXGNASE"/>
</dbReference>
<evidence type="ECO:0000313" key="3">
    <source>
        <dbReference type="Proteomes" id="UP000292459"/>
    </source>
</evidence>
<dbReference type="GO" id="GO:0016628">
    <property type="term" value="F:oxidoreductase activity, acting on the CH-CH group of donors, NAD or NADP as acceptor"/>
    <property type="evidence" value="ECO:0007669"/>
    <property type="project" value="InterPro"/>
</dbReference>
<reference evidence="2 3" key="1">
    <citation type="submission" date="2018-11" db="EMBL/GenBank/DDBJ databases">
        <title>Whole genome sequencing of an environmental sample.</title>
        <authorList>
            <person name="Sarangi A.N."/>
            <person name="Singh D."/>
            <person name="Tripathy S."/>
        </authorList>
    </citation>
    <scope>NUCLEOTIDE SEQUENCE [LARGE SCALE GENOMIC DNA]</scope>
    <source>
        <strain evidence="2 3">Lakshadweep</strain>
    </source>
</reference>
<name>A0A4Q7E4X1_9CYAN</name>
<dbReference type="InterPro" id="IPR011777">
    <property type="entry name" value="Geranylgeranyl_Rdtase_fam"/>
</dbReference>
<dbReference type="Proteomes" id="UP000292459">
    <property type="component" value="Unassembled WGS sequence"/>
</dbReference>
<evidence type="ECO:0000313" key="2">
    <source>
        <dbReference type="EMBL" id="RZM77343.1"/>
    </source>
</evidence>
<dbReference type="EMBL" id="QVFV01000004">
    <property type="protein sequence ID" value="RZM77343.1"/>
    <property type="molecule type" value="Genomic_DNA"/>
</dbReference>
<dbReference type="InterPro" id="IPR050407">
    <property type="entry name" value="Geranylgeranyl_reductase"/>
</dbReference>
<dbReference type="InterPro" id="IPR002938">
    <property type="entry name" value="FAD-bd"/>
</dbReference>
<organism evidence="2 3">
    <name type="scientific">Leptolyngbya iicbica LK</name>
    <dbReference type="NCBI Taxonomy" id="2294035"/>
    <lineage>
        <taxon>Bacteria</taxon>
        <taxon>Bacillati</taxon>
        <taxon>Cyanobacteriota</taxon>
        <taxon>Cyanophyceae</taxon>
        <taxon>Leptolyngbyales</taxon>
        <taxon>Leptolyngbyaceae</taxon>
        <taxon>Leptolyngbya group</taxon>
        <taxon>Leptolyngbya</taxon>
        <taxon>Leptolyngbya iicbica</taxon>
    </lineage>
</organism>
<comment type="caution">
    <text evidence="2">The sequence shown here is derived from an EMBL/GenBank/DDBJ whole genome shotgun (WGS) entry which is preliminary data.</text>
</comment>
<dbReference type="PANTHER" id="PTHR42685">
    <property type="entry name" value="GERANYLGERANYL DIPHOSPHATE REDUCTASE"/>
    <property type="match status" value="1"/>
</dbReference>
<dbReference type="NCBIfam" id="TIGR02032">
    <property type="entry name" value="GG-red-SF"/>
    <property type="match status" value="1"/>
</dbReference>
<keyword evidence="3" id="KW-1185">Reference proteome</keyword>
<evidence type="ECO:0000259" key="1">
    <source>
        <dbReference type="Pfam" id="PF01494"/>
    </source>
</evidence>
<feature type="domain" description="FAD-binding" evidence="1">
    <location>
        <begin position="48"/>
        <end position="204"/>
    </location>
</feature>
<dbReference type="InterPro" id="IPR036188">
    <property type="entry name" value="FAD/NAD-bd_sf"/>
</dbReference>